<dbReference type="RefSeq" id="WP_183297126.1">
    <property type="nucleotide sequence ID" value="NZ_JACHVX010000005.1"/>
</dbReference>
<keyword evidence="1" id="KW-0805">Transcription regulation</keyword>
<keyword evidence="4" id="KW-1133">Transmembrane helix</keyword>
<accession>A0A7W4YC45</accession>
<evidence type="ECO:0000256" key="4">
    <source>
        <dbReference type="SAM" id="Phobius"/>
    </source>
</evidence>
<keyword evidence="4" id="KW-0472">Membrane</keyword>
<feature type="compositionally biased region" description="Low complexity" evidence="3">
    <location>
        <begin position="75"/>
        <end position="91"/>
    </location>
</feature>
<comment type="caution">
    <text evidence="6">The sequence shown here is derived from an EMBL/GenBank/DDBJ whole genome shotgun (WGS) entry which is preliminary data.</text>
</comment>
<dbReference type="InterPro" id="IPR027383">
    <property type="entry name" value="Znf_put"/>
</dbReference>
<dbReference type="AlphaFoldDB" id="A0A7W4YC45"/>
<dbReference type="Proteomes" id="UP000518206">
    <property type="component" value="Unassembled WGS sequence"/>
</dbReference>
<proteinExistence type="predicted"/>
<evidence type="ECO:0000259" key="5">
    <source>
        <dbReference type="Pfam" id="PF13490"/>
    </source>
</evidence>
<feature type="transmembrane region" description="Helical" evidence="4">
    <location>
        <begin position="115"/>
        <end position="135"/>
    </location>
</feature>
<dbReference type="EMBL" id="JACHVX010000005">
    <property type="protein sequence ID" value="MBB2924308.1"/>
    <property type="molecule type" value="Genomic_DNA"/>
</dbReference>
<protein>
    <recommendedName>
        <fullName evidence="5">Putative zinc-finger domain-containing protein</fullName>
    </recommendedName>
</protein>
<gene>
    <name evidence="6" type="ORF">FHR80_003241</name>
</gene>
<feature type="domain" description="Putative zinc-finger" evidence="5">
    <location>
        <begin position="12"/>
        <end position="37"/>
    </location>
</feature>
<dbReference type="Pfam" id="PF13490">
    <property type="entry name" value="zf-HC2"/>
    <property type="match status" value="1"/>
</dbReference>
<keyword evidence="2" id="KW-0804">Transcription</keyword>
<evidence type="ECO:0000256" key="1">
    <source>
        <dbReference type="ARBA" id="ARBA00023015"/>
    </source>
</evidence>
<dbReference type="InterPro" id="IPR041916">
    <property type="entry name" value="Anti_sigma_zinc_sf"/>
</dbReference>
<evidence type="ECO:0000256" key="3">
    <source>
        <dbReference type="SAM" id="MobiDB-lite"/>
    </source>
</evidence>
<name>A0A7W4YC45_9CELL</name>
<evidence type="ECO:0000313" key="6">
    <source>
        <dbReference type="EMBL" id="MBB2924308.1"/>
    </source>
</evidence>
<dbReference type="Gene3D" id="1.10.10.1320">
    <property type="entry name" value="Anti-sigma factor, zinc-finger domain"/>
    <property type="match status" value="1"/>
</dbReference>
<evidence type="ECO:0000256" key="2">
    <source>
        <dbReference type="ARBA" id="ARBA00023163"/>
    </source>
</evidence>
<feature type="region of interest" description="Disordered" evidence="3">
    <location>
        <begin position="64"/>
        <end position="91"/>
    </location>
</feature>
<organism evidence="6 7">
    <name type="scientific">Cellulomonas cellasea</name>
    <dbReference type="NCBI Taxonomy" id="43670"/>
    <lineage>
        <taxon>Bacteria</taxon>
        <taxon>Bacillati</taxon>
        <taxon>Actinomycetota</taxon>
        <taxon>Actinomycetes</taxon>
        <taxon>Micrococcales</taxon>
        <taxon>Cellulomonadaceae</taxon>
        <taxon>Cellulomonas</taxon>
    </lineage>
</organism>
<reference evidence="6 7" key="1">
    <citation type="submission" date="2020-08" db="EMBL/GenBank/DDBJ databases">
        <title>The Agave Microbiome: Exploring the role of microbial communities in plant adaptations to desert environments.</title>
        <authorList>
            <person name="Partida-Martinez L.P."/>
        </authorList>
    </citation>
    <scope>NUCLEOTIDE SEQUENCE [LARGE SCALE GENOMIC DNA]</scope>
    <source>
        <strain evidence="6 7">RAS26</strain>
    </source>
</reference>
<sequence>MTADPYREWDAAYVLGALAPDERREFEQHLAGCPACREAVGDLAGMPALLGMVPADVAVPAPQPVGADGPGAAGTGASTASRASGGADADASPTLVPIASLARAAQRRTRRRRTLLAVAAVGLVAASGLGGAATARFGEDERAPAVVAEAEARTVTLTPVGQSGVSADLTLVPARWGTRLDWSCEYEAAELAVGVYTLVLVDEAGERTVVATWTSTGSRVAAGLGASSALPLAGISRVELGVVGLDVPLASAEVTTDA</sequence>
<evidence type="ECO:0000313" key="7">
    <source>
        <dbReference type="Proteomes" id="UP000518206"/>
    </source>
</evidence>
<keyword evidence="4" id="KW-0812">Transmembrane</keyword>
<reference evidence="6 7" key="2">
    <citation type="submission" date="2020-08" db="EMBL/GenBank/DDBJ databases">
        <authorList>
            <person name="Partida-Martinez L."/>
            <person name="Huntemann M."/>
            <person name="Clum A."/>
            <person name="Wang J."/>
            <person name="Palaniappan K."/>
            <person name="Ritter S."/>
            <person name="Chen I.-M."/>
            <person name="Stamatis D."/>
            <person name="Reddy T."/>
            <person name="O'Malley R."/>
            <person name="Daum C."/>
            <person name="Shapiro N."/>
            <person name="Ivanova N."/>
            <person name="Kyrpides N."/>
            <person name="Woyke T."/>
        </authorList>
    </citation>
    <scope>NUCLEOTIDE SEQUENCE [LARGE SCALE GENOMIC DNA]</scope>
    <source>
        <strain evidence="6 7">RAS26</strain>
    </source>
</reference>